<dbReference type="EMBL" id="CP094298">
    <property type="protein sequence ID" value="UNZ06936.1"/>
    <property type="molecule type" value="Genomic_DNA"/>
</dbReference>
<dbReference type="PANTHER" id="PTHR44858">
    <property type="entry name" value="TETRATRICOPEPTIDE REPEAT PROTEIN 6"/>
    <property type="match status" value="1"/>
</dbReference>
<feature type="repeat" description="TPR" evidence="3">
    <location>
        <begin position="226"/>
        <end position="259"/>
    </location>
</feature>
<dbReference type="InterPro" id="IPR050498">
    <property type="entry name" value="Ycf3"/>
</dbReference>
<dbReference type="Proteomes" id="UP000829494">
    <property type="component" value="Chromosome"/>
</dbReference>
<evidence type="ECO:0000313" key="5">
    <source>
        <dbReference type="Proteomes" id="UP000829494"/>
    </source>
</evidence>
<dbReference type="PANTHER" id="PTHR44858:SF1">
    <property type="entry name" value="UDP-N-ACETYLGLUCOSAMINE--PEPTIDE N-ACETYLGLUCOSAMINYLTRANSFERASE SPINDLY-RELATED"/>
    <property type="match status" value="1"/>
</dbReference>
<proteinExistence type="predicted"/>
<gene>
    <name evidence="4" type="ORF">SRIMR7_32760</name>
</gene>
<evidence type="ECO:0000256" key="1">
    <source>
        <dbReference type="ARBA" id="ARBA00022737"/>
    </source>
</evidence>
<organism evidence="4 5">
    <name type="scientific">Streptomyces rimosus subsp. rimosus</name>
    <dbReference type="NCBI Taxonomy" id="132474"/>
    <lineage>
        <taxon>Bacteria</taxon>
        <taxon>Bacillati</taxon>
        <taxon>Actinomycetota</taxon>
        <taxon>Actinomycetes</taxon>
        <taxon>Kitasatosporales</taxon>
        <taxon>Streptomycetaceae</taxon>
        <taxon>Streptomyces</taxon>
    </lineage>
</organism>
<keyword evidence="2 3" id="KW-0802">TPR repeat</keyword>
<keyword evidence="1" id="KW-0677">Repeat</keyword>
<dbReference type="RefSeq" id="WP_030178843.1">
    <property type="nucleotide sequence ID" value="NZ_CP043497.1"/>
</dbReference>
<dbReference type="SMART" id="SM00028">
    <property type="entry name" value="TPR"/>
    <property type="match status" value="3"/>
</dbReference>
<dbReference type="InterPro" id="IPR011990">
    <property type="entry name" value="TPR-like_helical_dom_sf"/>
</dbReference>
<evidence type="ECO:0000256" key="3">
    <source>
        <dbReference type="PROSITE-ProRule" id="PRU00339"/>
    </source>
</evidence>
<dbReference type="GeneID" id="66853926"/>
<dbReference type="PROSITE" id="PS51257">
    <property type="entry name" value="PROKAR_LIPOPROTEIN"/>
    <property type="match status" value="1"/>
</dbReference>
<evidence type="ECO:0000313" key="4">
    <source>
        <dbReference type="EMBL" id="UNZ06936.1"/>
    </source>
</evidence>
<sequence>MFFRLPRSVRGKLAGAVVTVLLACAVTAGGIALGGDGGRARAPVPAPPSSDIPVGRGAAAGLSGTVSALQVRLRAQPGDWLGWARLGAAYVEQARTTGDPTRYPQAGRAVARSLALRPRQNDAGLAARAALAAARHDFRAALRDADAALAVNPYGERALAVRVDALVELGRYAEALAAARHADAVHPGIPSFTRLAYVRELLGDADGARKALEVALQSAARPDDIAYVATALGQLARSHGQYATAFRYYALALRAAPGHLPALEGRARAYAARGELGTAARELREVVRRYPLPGPLAALGEVYEARGERAAARRQYALAGAWADLARANGVAVDLDTALIETDHGDRRAALRAARAEWSRRQTVHTADALAWTLHHTGQDREALPYAERAAAPGFRDAAFLYHRGTIERALGRTADARRDLSAALRLDRGFSPTGAAAARSALSALEAGR</sequence>
<dbReference type="Gene3D" id="1.25.40.10">
    <property type="entry name" value="Tetratricopeptide repeat domain"/>
    <property type="match status" value="3"/>
</dbReference>
<dbReference type="PROSITE" id="PS50005">
    <property type="entry name" value="TPR"/>
    <property type="match status" value="1"/>
</dbReference>
<name>A0ABY3Z9D8_STRRM</name>
<reference evidence="4 5" key="1">
    <citation type="submission" date="2022-03" db="EMBL/GenBank/DDBJ databases">
        <title>Complete genome of Streptomyces rimosus ssp. rimosus R7 (=ATCC 10970).</title>
        <authorList>
            <person name="Beganovic S."/>
            <person name="Ruckert C."/>
            <person name="Busche T."/>
            <person name="Kalinowski J."/>
            <person name="Wittmann C."/>
        </authorList>
    </citation>
    <scope>NUCLEOTIDE SEQUENCE [LARGE SCALE GENOMIC DNA]</scope>
    <source>
        <strain evidence="4 5">R7</strain>
    </source>
</reference>
<dbReference type="SUPFAM" id="SSF48452">
    <property type="entry name" value="TPR-like"/>
    <property type="match status" value="2"/>
</dbReference>
<dbReference type="InterPro" id="IPR019734">
    <property type="entry name" value="TPR_rpt"/>
</dbReference>
<evidence type="ECO:0000256" key="2">
    <source>
        <dbReference type="ARBA" id="ARBA00022803"/>
    </source>
</evidence>
<keyword evidence="5" id="KW-1185">Reference proteome</keyword>
<accession>A0ABY3Z9D8</accession>
<protein>
    <submittedName>
        <fullName evidence="4">Tetratricopeptide repeat protein</fullName>
    </submittedName>
</protein>